<dbReference type="InterPro" id="IPR050624">
    <property type="entry name" value="HTH-type_Tx_Regulator"/>
</dbReference>
<feature type="domain" description="HTH tetR-type" evidence="3">
    <location>
        <begin position="9"/>
        <end position="69"/>
    </location>
</feature>
<evidence type="ECO:0000313" key="4">
    <source>
        <dbReference type="EMBL" id="EGC03501.1"/>
    </source>
</evidence>
<dbReference type="Pfam" id="PF00440">
    <property type="entry name" value="TetR_N"/>
    <property type="match status" value="1"/>
</dbReference>
<dbReference type="GO" id="GO:0003677">
    <property type="term" value="F:DNA binding"/>
    <property type="evidence" value="ECO:0007669"/>
    <property type="project" value="UniProtKB-UniRule"/>
</dbReference>
<dbReference type="InterPro" id="IPR023772">
    <property type="entry name" value="DNA-bd_HTH_TetR-type_CS"/>
</dbReference>
<protein>
    <submittedName>
        <fullName evidence="4">Transcriptional regulator, TetR family</fullName>
    </submittedName>
</protein>
<dbReference type="RefSeq" id="WP_002848171.1">
    <property type="nucleotide sequence ID" value="NZ_ADKM02000062.1"/>
</dbReference>
<evidence type="ECO:0000256" key="1">
    <source>
        <dbReference type="ARBA" id="ARBA00023125"/>
    </source>
</evidence>
<dbReference type="eggNOG" id="COG1309">
    <property type="taxonomic scope" value="Bacteria"/>
</dbReference>
<dbReference type="Proteomes" id="UP000004259">
    <property type="component" value="Unassembled WGS sequence"/>
</dbReference>
<reference evidence="4 5" key="1">
    <citation type="submission" date="2011-02" db="EMBL/GenBank/DDBJ databases">
        <authorList>
            <person name="Nelson K.E."/>
            <person name="Sutton G."/>
            <person name="Torralba M."/>
            <person name="Durkin S."/>
            <person name="Harkins D."/>
            <person name="Montgomery R."/>
            <person name="Ziemer C."/>
            <person name="Klaassens E."/>
            <person name="Ocuiv P."/>
            <person name="Morrison M."/>
        </authorList>
    </citation>
    <scope>NUCLEOTIDE SEQUENCE [LARGE SCALE GENOMIC DNA]</scope>
    <source>
        <strain evidence="4 5">8</strain>
    </source>
</reference>
<dbReference type="STRING" id="246199.CUS_8071"/>
<evidence type="ECO:0000259" key="3">
    <source>
        <dbReference type="PROSITE" id="PS50977"/>
    </source>
</evidence>
<dbReference type="PROSITE" id="PS50977">
    <property type="entry name" value="HTH_TETR_2"/>
    <property type="match status" value="1"/>
</dbReference>
<organism evidence="4 5">
    <name type="scientific">Ruminococcus albus 8</name>
    <dbReference type="NCBI Taxonomy" id="246199"/>
    <lineage>
        <taxon>Bacteria</taxon>
        <taxon>Bacillati</taxon>
        <taxon>Bacillota</taxon>
        <taxon>Clostridia</taxon>
        <taxon>Eubacteriales</taxon>
        <taxon>Oscillospiraceae</taxon>
        <taxon>Ruminococcus</taxon>
    </lineage>
</organism>
<keyword evidence="5" id="KW-1185">Reference proteome</keyword>
<accession>E9SAV8</accession>
<dbReference type="PANTHER" id="PTHR43479">
    <property type="entry name" value="ACREF/ENVCD OPERON REPRESSOR-RELATED"/>
    <property type="match status" value="1"/>
</dbReference>
<dbReference type="EMBL" id="ADKM02000062">
    <property type="protein sequence ID" value="EGC03501.1"/>
    <property type="molecule type" value="Genomic_DNA"/>
</dbReference>
<name>E9SAV8_RUMAL</name>
<comment type="caution">
    <text evidence="4">The sequence shown here is derived from an EMBL/GenBank/DDBJ whole genome shotgun (WGS) entry which is preliminary data.</text>
</comment>
<dbReference type="PANTHER" id="PTHR43479:SF11">
    <property type="entry name" value="ACREF_ENVCD OPERON REPRESSOR-RELATED"/>
    <property type="match status" value="1"/>
</dbReference>
<proteinExistence type="predicted"/>
<evidence type="ECO:0000256" key="2">
    <source>
        <dbReference type="PROSITE-ProRule" id="PRU00335"/>
    </source>
</evidence>
<keyword evidence="1 2" id="KW-0238">DNA-binding</keyword>
<gene>
    <name evidence="4" type="ORF">CUS_8071</name>
</gene>
<dbReference type="PRINTS" id="PR00455">
    <property type="entry name" value="HTHTETR"/>
</dbReference>
<dbReference type="InterPro" id="IPR001647">
    <property type="entry name" value="HTH_TetR"/>
</dbReference>
<evidence type="ECO:0000313" key="5">
    <source>
        <dbReference type="Proteomes" id="UP000004259"/>
    </source>
</evidence>
<feature type="DNA-binding region" description="H-T-H motif" evidence="2">
    <location>
        <begin position="32"/>
        <end position="51"/>
    </location>
</feature>
<dbReference type="OrthoDB" id="9812484at2"/>
<dbReference type="Gene3D" id="1.10.357.10">
    <property type="entry name" value="Tetracycline Repressor, domain 2"/>
    <property type="match status" value="1"/>
</dbReference>
<dbReference type="SUPFAM" id="SSF46689">
    <property type="entry name" value="Homeodomain-like"/>
    <property type="match status" value="1"/>
</dbReference>
<dbReference type="InterPro" id="IPR009057">
    <property type="entry name" value="Homeodomain-like_sf"/>
</dbReference>
<sequence length="203" mass="22860">MGKLDINKKAKEDSLLATAYRLFTTKGVSKTSVSDIAESAGVAKGTFYLYFKDKYDLKNRLVAHQSSKLFKSALEALRAEEREMSFNEKMIYVIDNILTQLEGNHAMVAFIAKNLSWGVFKHAISSAPHGNDVDFREIYDAILADAPSDIEEPEIMLFMIVELVSSTCHSAILYSEPVSLEKLKPYVYRSVNDIIERHTKGLK</sequence>
<dbReference type="AlphaFoldDB" id="E9SAV8"/>
<dbReference type="PROSITE" id="PS01081">
    <property type="entry name" value="HTH_TETR_1"/>
    <property type="match status" value="1"/>
</dbReference>